<name>A0A0E9PI02_ANGAN</name>
<sequence>MTELQEPCSCPIQDEHKGCFTLLRSPHTLCNLRCVRTGRSFIPMQHVVQVAPAV</sequence>
<proteinExistence type="predicted"/>
<dbReference type="EMBL" id="GBXM01105114">
    <property type="protein sequence ID" value="JAH03463.1"/>
    <property type="molecule type" value="Transcribed_RNA"/>
</dbReference>
<protein>
    <submittedName>
        <fullName evidence="1">Uncharacterized protein</fullName>
    </submittedName>
</protein>
<dbReference type="AlphaFoldDB" id="A0A0E9PI02"/>
<accession>A0A0E9PI02</accession>
<reference evidence="1" key="1">
    <citation type="submission" date="2014-11" db="EMBL/GenBank/DDBJ databases">
        <authorList>
            <person name="Amaro Gonzalez C."/>
        </authorList>
    </citation>
    <scope>NUCLEOTIDE SEQUENCE</scope>
</reference>
<reference evidence="1" key="2">
    <citation type="journal article" date="2015" name="Fish Shellfish Immunol.">
        <title>Early steps in the European eel (Anguilla anguilla)-Vibrio vulnificus interaction in the gills: Role of the RtxA13 toxin.</title>
        <authorList>
            <person name="Callol A."/>
            <person name="Pajuelo D."/>
            <person name="Ebbesson L."/>
            <person name="Teles M."/>
            <person name="MacKenzie S."/>
            <person name="Amaro C."/>
        </authorList>
    </citation>
    <scope>NUCLEOTIDE SEQUENCE</scope>
</reference>
<organism evidence="1">
    <name type="scientific">Anguilla anguilla</name>
    <name type="common">European freshwater eel</name>
    <name type="synonym">Muraena anguilla</name>
    <dbReference type="NCBI Taxonomy" id="7936"/>
    <lineage>
        <taxon>Eukaryota</taxon>
        <taxon>Metazoa</taxon>
        <taxon>Chordata</taxon>
        <taxon>Craniata</taxon>
        <taxon>Vertebrata</taxon>
        <taxon>Euteleostomi</taxon>
        <taxon>Actinopterygii</taxon>
        <taxon>Neopterygii</taxon>
        <taxon>Teleostei</taxon>
        <taxon>Anguilliformes</taxon>
        <taxon>Anguillidae</taxon>
        <taxon>Anguilla</taxon>
    </lineage>
</organism>
<evidence type="ECO:0000313" key="1">
    <source>
        <dbReference type="EMBL" id="JAH03463.1"/>
    </source>
</evidence>